<dbReference type="EMBL" id="BAABKX010000015">
    <property type="protein sequence ID" value="GAA5055352.1"/>
    <property type="molecule type" value="Genomic_DNA"/>
</dbReference>
<feature type="domain" description="HTH luxR-type" evidence="1">
    <location>
        <begin position="23"/>
        <end position="65"/>
    </location>
</feature>
<dbReference type="InterPro" id="IPR000792">
    <property type="entry name" value="Tscrpt_reg_LuxR_C"/>
</dbReference>
<dbReference type="GO" id="GO:0003677">
    <property type="term" value="F:DNA binding"/>
    <property type="evidence" value="ECO:0007669"/>
    <property type="project" value="InterPro"/>
</dbReference>
<dbReference type="SUPFAM" id="SSF46894">
    <property type="entry name" value="C-terminal effector domain of the bipartite response regulators"/>
    <property type="match status" value="1"/>
</dbReference>
<protein>
    <recommendedName>
        <fullName evidence="1">HTH luxR-type domain-containing protein</fullName>
    </recommendedName>
</protein>
<organism evidence="2 3">
    <name type="scientific">Haladaptatus pallidirubidus</name>
    <dbReference type="NCBI Taxonomy" id="1008152"/>
    <lineage>
        <taxon>Archaea</taxon>
        <taxon>Methanobacteriati</taxon>
        <taxon>Methanobacteriota</taxon>
        <taxon>Stenosarchaea group</taxon>
        <taxon>Halobacteria</taxon>
        <taxon>Halobacteriales</taxon>
        <taxon>Haladaptataceae</taxon>
        <taxon>Haladaptatus</taxon>
    </lineage>
</organism>
<evidence type="ECO:0000313" key="3">
    <source>
        <dbReference type="Proteomes" id="UP001501729"/>
    </source>
</evidence>
<proteinExistence type="predicted"/>
<dbReference type="Pfam" id="PF00196">
    <property type="entry name" value="GerE"/>
    <property type="match status" value="1"/>
</dbReference>
<accession>A0AAV3UL49</accession>
<reference evidence="2 3" key="1">
    <citation type="journal article" date="2019" name="Int. J. Syst. Evol. Microbiol.">
        <title>The Global Catalogue of Microorganisms (GCM) 10K type strain sequencing project: providing services to taxonomists for standard genome sequencing and annotation.</title>
        <authorList>
            <consortium name="The Broad Institute Genomics Platform"/>
            <consortium name="The Broad Institute Genome Sequencing Center for Infectious Disease"/>
            <person name="Wu L."/>
            <person name="Ma J."/>
        </authorList>
    </citation>
    <scope>NUCLEOTIDE SEQUENCE [LARGE SCALE GENOMIC DNA]</scope>
    <source>
        <strain evidence="2 3">JCM 17504</strain>
    </source>
</reference>
<dbReference type="InterPro" id="IPR016032">
    <property type="entry name" value="Sig_transdc_resp-reg_C-effctor"/>
</dbReference>
<dbReference type="Gene3D" id="1.10.10.10">
    <property type="entry name" value="Winged helix-like DNA-binding domain superfamily/Winged helix DNA-binding domain"/>
    <property type="match status" value="1"/>
</dbReference>
<evidence type="ECO:0000313" key="2">
    <source>
        <dbReference type="EMBL" id="GAA5055352.1"/>
    </source>
</evidence>
<evidence type="ECO:0000259" key="1">
    <source>
        <dbReference type="Pfam" id="PF00196"/>
    </source>
</evidence>
<dbReference type="GO" id="GO:0006355">
    <property type="term" value="P:regulation of DNA-templated transcription"/>
    <property type="evidence" value="ECO:0007669"/>
    <property type="project" value="InterPro"/>
</dbReference>
<sequence>MLSARDALVMPSHVLSGLIRSGLSRRQAETQVLRMEGKTQAEIGEELGLGTGTVKSHCHRIDAKVREATKLLELVEKEGER</sequence>
<comment type="caution">
    <text evidence="2">The sequence shown here is derived from an EMBL/GenBank/DDBJ whole genome shotgun (WGS) entry which is preliminary data.</text>
</comment>
<gene>
    <name evidence="2" type="ORF">GCM10025751_34860</name>
</gene>
<dbReference type="PRINTS" id="PR00038">
    <property type="entry name" value="HTHLUXR"/>
</dbReference>
<name>A0AAV3UL49_9EURY</name>
<dbReference type="InterPro" id="IPR036388">
    <property type="entry name" value="WH-like_DNA-bd_sf"/>
</dbReference>
<dbReference type="AlphaFoldDB" id="A0AAV3UL49"/>
<keyword evidence="3" id="KW-1185">Reference proteome</keyword>
<dbReference type="Proteomes" id="UP001501729">
    <property type="component" value="Unassembled WGS sequence"/>
</dbReference>